<keyword evidence="6" id="KW-1133">Transmembrane helix</keyword>
<dbReference type="Pfam" id="PF00153">
    <property type="entry name" value="Mito_carr"/>
    <property type="match status" value="2"/>
</dbReference>
<name>A0AAD7U6S9_9STRA</name>
<dbReference type="Gene3D" id="1.50.40.10">
    <property type="entry name" value="Mitochondrial carrier domain"/>
    <property type="match status" value="1"/>
</dbReference>
<evidence type="ECO:0000256" key="3">
    <source>
        <dbReference type="ARBA" id="ARBA00022448"/>
    </source>
</evidence>
<evidence type="ECO:0000256" key="4">
    <source>
        <dbReference type="ARBA" id="ARBA00022692"/>
    </source>
</evidence>
<organism evidence="10 11">
    <name type="scientific">Chrysophaeum taylorii</name>
    <dbReference type="NCBI Taxonomy" id="2483200"/>
    <lineage>
        <taxon>Eukaryota</taxon>
        <taxon>Sar</taxon>
        <taxon>Stramenopiles</taxon>
        <taxon>Ochrophyta</taxon>
        <taxon>Pelagophyceae</taxon>
        <taxon>Pelagomonadales</taxon>
        <taxon>Pelagomonadaceae</taxon>
        <taxon>Chrysophaeum</taxon>
    </lineage>
</organism>
<dbReference type="Proteomes" id="UP001230188">
    <property type="component" value="Unassembled WGS sequence"/>
</dbReference>
<comment type="similarity">
    <text evidence="2 9">Belongs to the mitochondrial carrier (TC 2.A.29) family.</text>
</comment>
<proteinExistence type="inferred from homology"/>
<dbReference type="GO" id="GO:0016020">
    <property type="term" value="C:membrane"/>
    <property type="evidence" value="ECO:0007669"/>
    <property type="project" value="UniProtKB-SubCell"/>
</dbReference>
<dbReference type="SUPFAM" id="SSF103506">
    <property type="entry name" value="Mitochondrial carrier"/>
    <property type="match status" value="1"/>
</dbReference>
<keyword evidence="3 9" id="KW-0813">Transport</keyword>
<evidence type="ECO:0000256" key="2">
    <source>
        <dbReference type="ARBA" id="ARBA00006375"/>
    </source>
</evidence>
<sequence length="286" mass="30721">MGRLVLDSQRLATLPPIVLSSLVTAACLYPMDVVRSLRMGRTAPLRDIVTRFRSQYGWSGLFTQGVAAEVARAGVMRTLKFFMFPLTHEVLTAEAPSRGSPGSKALAGALCTLPEVACIMPLEVAKVGLQLDRTNTYHGSTARLVRRILVARGLPGLYAGYAGVQLRQSSWTAVYFSTVDFFRLPHLPPALQTLLAGFLAGVCGAVLNVPCDVVRTRVQLQVLDHLDAPAEPPHGLARFLRTGAALVATEGGLPVLWTGFAVKATHMGASGALMALCLPFFQRLLN</sequence>
<evidence type="ECO:0000256" key="6">
    <source>
        <dbReference type="ARBA" id="ARBA00022989"/>
    </source>
</evidence>
<dbReference type="InterPro" id="IPR018108">
    <property type="entry name" value="MCP_transmembrane"/>
</dbReference>
<evidence type="ECO:0008006" key="12">
    <source>
        <dbReference type="Google" id="ProtNLM"/>
    </source>
</evidence>
<dbReference type="InterPro" id="IPR023395">
    <property type="entry name" value="MCP_dom_sf"/>
</dbReference>
<evidence type="ECO:0000313" key="11">
    <source>
        <dbReference type="Proteomes" id="UP001230188"/>
    </source>
</evidence>
<keyword evidence="4 8" id="KW-0812">Transmembrane</keyword>
<evidence type="ECO:0000256" key="7">
    <source>
        <dbReference type="ARBA" id="ARBA00023136"/>
    </source>
</evidence>
<dbReference type="PROSITE" id="PS51257">
    <property type="entry name" value="PROKAR_LIPOPROTEIN"/>
    <property type="match status" value="1"/>
</dbReference>
<dbReference type="AlphaFoldDB" id="A0AAD7U6S9"/>
<protein>
    <recommendedName>
        <fullName evidence="12">Mitochondrial carrier protein</fullName>
    </recommendedName>
</protein>
<dbReference type="PROSITE" id="PS50920">
    <property type="entry name" value="SOLCAR"/>
    <property type="match status" value="2"/>
</dbReference>
<accession>A0AAD7U6S9</accession>
<gene>
    <name evidence="10" type="ORF">CTAYLR_007562</name>
</gene>
<dbReference type="EMBL" id="JAQMWT010000677">
    <property type="protein sequence ID" value="KAJ8598327.1"/>
    <property type="molecule type" value="Genomic_DNA"/>
</dbReference>
<feature type="repeat" description="Solcar" evidence="8">
    <location>
        <begin position="99"/>
        <end position="185"/>
    </location>
</feature>
<keyword evidence="11" id="KW-1185">Reference proteome</keyword>
<evidence type="ECO:0000256" key="8">
    <source>
        <dbReference type="PROSITE-ProRule" id="PRU00282"/>
    </source>
</evidence>
<feature type="repeat" description="Solcar" evidence="8">
    <location>
        <begin position="188"/>
        <end position="284"/>
    </location>
</feature>
<evidence type="ECO:0000256" key="1">
    <source>
        <dbReference type="ARBA" id="ARBA00004141"/>
    </source>
</evidence>
<keyword evidence="7 8" id="KW-0472">Membrane</keyword>
<evidence type="ECO:0000256" key="9">
    <source>
        <dbReference type="RuleBase" id="RU000488"/>
    </source>
</evidence>
<evidence type="ECO:0000256" key="5">
    <source>
        <dbReference type="ARBA" id="ARBA00022737"/>
    </source>
</evidence>
<evidence type="ECO:0000313" key="10">
    <source>
        <dbReference type="EMBL" id="KAJ8598327.1"/>
    </source>
</evidence>
<comment type="subcellular location">
    <subcellularLocation>
        <location evidence="1">Membrane</location>
        <topology evidence="1">Multi-pass membrane protein</topology>
    </subcellularLocation>
</comment>
<dbReference type="PANTHER" id="PTHR45667">
    <property type="entry name" value="S-ADENOSYLMETHIONINE MITOCHONDRIAL CARRIER PROTEIN"/>
    <property type="match status" value="1"/>
</dbReference>
<keyword evidence="5" id="KW-0677">Repeat</keyword>
<reference evidence="10" key="1">
    <citation type="submission" date="2023-01" db="EMBL/GenBank/DDBJ databases">
        <title>Metagenome sequencing of chrysophaentin producing Chrysophaeum taylorii.</title>
        <authorList>
            <person name="Davison J."/>
            <person name="Bewley C."/>
        </authorList>
    </citation>
    <scope>NUCLEOTIDE SEQUENCE</scope>
    <source>
        <strain evidence="10">NIES-1699</strain>
    </source>
</reference>
<comment type="caution">
    <text evidence="10">The sequence shown here is derived from an EMBL/GenBank/DDBJ whole genome shotgun (WGS) entry which is preliminary data.</text>
</comment>